<sequence>MHIDIIRNISLLCNGIFAGTSVTISLSSVPAIKECNDKLNFWHRAYSNSTKIAVTNILISSFSHVLLYYSTGNTLHLYAGFLSFVSVPFTCIFISPIDIKLLALRDKHDSNDRSLELLLSKWCNLQLFRTIFGLSAFMFNIYIQN</sequence>
<feature type="transmembrane region" description="Helical" evidence="1">
    <location>
        <begin position="52"/>
        <end position="70"/>
    </location>
</feature>
<dbReference type="PANTHER" id="PTHR36535:SF1">
    <property type="entry name" value="DUF1772 DOMAIN-CONTAINING PROTEIN"/>
    <property type="match status" value="1"/>
</dbReference>
<dbReference type="AlphaFoldDB" id="A0A137NVH1"/>
<dbReference type="PANTHER" id="PTHR36535">
    <property type="entry name" value="YALI0E30327P"/>
    <property type="match status" value="1"/>
</dbReference>
<evidence type="ECO:0000313" key="3">
    <source>
        <dbReference type="Proteomes" id="UP000070444"/>
    </source>
</evidence>
<dbReference type="OMA" id="CIFISPI"/>
<proteinExistence type="predicted"/>
<evidence type="ECO:0000256" key="1">
    <source>
        <dbReference type="SAM" id="Phobius"/>
    </source>
</evidence>
<protein>
    <recommendedName>
        <fullName evidence="4">DUF1772-domain-containing protein</fullName>
    </recommendedName>
</protein>
<organism evidence="2 3">
    <name type="scientific">Conidiobolus coronatus (strain ATCC 28846 / CBS 209.66 / NRRL 28638)</name>
    <name type="common">Delacroixia coronata</name>
    <dbReference type="NCBI Taxonomy" id="796925"/>
    <lineage>
        <taxon>Eukaryota</taxon>
        <taxon>Fungi</taxon>
        <taxon>Fungi incertae sedis</taxon>
        <taxon>Zoopagomycota</taxon>
        <taxon>Entomophthoromycotina</taxon>
        <taxon>Entomophthoromycetes</taxon>
        <taxon>Entomophthorales</taxon>
        <taxon>Ancylistaceae</taxon>
        <taxon>Conidiobolus</taxon>
    </lineage>
</organism>
<keyword evidence="1" id="KW-0812">Transmembrane</keyword>
<dbReference type="EMBL" id="KQ964692">
    <property type="protein sequence ID" value="KXN66762.1"/>
    <property type="molecule type" value="Genomic_DNA"/>
</dbReference>
<keyword evidence="3" id="KW-1185">Reference proteome</keyword>
<feature type="transmembrane region" description="Helical" evidence="1">
    <location>
        <begin position="77"/>
        <end position="97"/>
    </location>
</feature>
<keyword evidence="1" id="KW-1133">Transmembrane helix</keyword>
<accession>A0A137NVH1</accession>
<feature type="transmembrane region" description="Helical" evidence="1">
    <location>
        <begin position="12"/>
        <end position="32"/>
    </location>
</feature>
<name>A0A137NVH1_CONC2</name>
<evidence type="ECO:0008006" key="4">
    <source>
        <dbReference type="Google" id="ProtNLM"/>
    </source>
</evidence>
<keyword evidence="1" id="KW-0472">Membrane</keyword>
<dbReference type="Pfam" id="PF08592">
    <property type="entry name" value="Anthrone_oxy"/>
    <property type="match status" value="1"/>
</dbReference>
<dbReference type="Proteomes" id="UP000070444">
    <property type="component" value="Unassembled WGS sequence"/>
</dbReference>
<evidence type="ECO:0000313" key="2">
    <source>
        <dbReference type="EMBL" id="KXN66762.1"/>
    </source>
</evidence>
<gene>
    <name evidence="2" type="ORF">CONCODRAFT_11326</name>
</gene>
<feature type="transmembrane region" description="Helical" evidence="1">
    <location>
        <begin position="125"/>
        <end position="143"/>
    </location>
</feature>
<dbReference type="InterPro" id="IPR013901">
    <property type="entry name" value="Anthrone_oxy"/>
</dbReference>
<reference evidence="2 3" key="1">
    <citation type="journal article" date="2015" name="Genome Biol. Evol.">
        <title>Phylogenomic analyses indicate that early fungi evolved digesting cell walls of algal ancestors of land plants.</title>
        <authorList>
            <person name="Chang Y."/>
            <person name="Wang S."/>
            <person name="Sekimoto S."/>
            <person name="Aerts A.L."/>
            <person name="Choi C."/>
            <person name="Clum A."/>
            <person name="LaButti K.M."/>
            <person name="Lindquist E.A."/>
            <person name="Yee Ngan C."/>
            <person name="Ohm R.A."/>
            <person name="Salamov A.A."/>
            <person name="Grigoriev I.V."/>
            <person name="Spatafora J.W."/>
            <person name="Berbee M.L."/>
        </authorList>
    </citation>
    <scope>NUCLEOTIDE SEQUENCE [LARGE SCALE GENOMIC DNA]</scope>
    <source>
        <strain evidence="2 3">NRRL 28638</strain>
    </source>
</reference>
<dbReference type="OrthoDB" id="5954308at2759"/>